<keyword evidence="14" id="KW-0413">Isomerase</keyword>
<dbReference type="SUPFAM" id="SSF55811">
    <property type="entry name" value="Nudix"/>
    <property type="match status" value="1"/>
</dbReference>
<evidence type="ECO:0000256" key="11">
    <source>
        <dbReference type="ARBA" id="ARBA00022955"/>
    </source>
</evidence>
<dbReference type="UniPathway" id="UPA00059">
    <property type="reaction ID" value="UER00104"/>
</dbReference>
<evidence type="ECO:0000256" key="4">
    <source>
        <dbReference type="ARBA" id="ARBA00004826"/>
    </source>
</evidence>
<dbReference type="InterPro" id="IPR000086">
    <property type="entry name" value="NUDIX_hydrolase_dom"/>
</dbReference>
<dbReference type="RefSeq" id="XP_030755618.1">
    <property type="nucleotide sequence ID" value="XM_030899758.1"/>
</dbReference>
<dbReference type="InterPro" id="IPR011876">
    <property type="entry name" value="IsopentenylPP_isomerase_typ1"/>
</dbReference>
<keyword evidence="10" id="KW-0460">Magnesium</keyword>
<evidence type="ECO:0000256" key="14">
    <source>
        <dbReference type="ARBA" id="ARBA00023235"/>
    </source>
</evidence>
<evidence type="ECO:0000256" key="1">
    <source>
        <dbReference type="ARBA" id="ARBA00000374"/>
    </source>
</evidence>
<keyword evidence="12" id="KW-0443">Lipid metabolism</keyword>
<comment type="function">
    <text evidence="3">Catalyzes the 1,3-allylic rearrangement of the homoallylic substrate isopentenyl (IPP) to its highly electrophilic allylic isomer, dimethylallyl diphosphate (DMAPP).</text>
</comment>
<dbReference type="OrthoDB" id="510307at2759"/>
<evidence type="ECO:0000256" key="5">
    <source>
        <dbReference type="ARBA" id="ARBA00007579"/>
    </source>
</evidence>
<accession>A0A6J2XY73</accession>
<evidence type="ECO:0000256" key="12">
    <source>
        <dbReference type="ARBA" id="ARBA00023098"/>
    </source>
</evidence>
<keyword evidence="9" id="KW-0756">Sterol biosynthesis</keyword>
<evidence type="ECO:0000313" key="18">
    <source>
        <dbReference type="RefSeq" id="XP_030755619.1"/>
    </source>
</evidence>
<dbReference type="GO" id="GO:0046872">
    <property type="term" value="F:metal ion binding"/>
    <property type="evidence" value="ECO:0007669"/>
    <property type="project" value="UniProtKB-KW"/>
</dbReference>
<dbReference type="PANTHER" id="PTHR10885">
    <property type="entry name" value="ISOPENTENYL-DIPHOSPHATE DELTA-ISOMERASE"/>
    <property type="match status" value="1"/>
</dbReference>
<protein>
    <recommendedName>
        <fullName evidence="6">isopentenyl-diphosphate Delta-isomerase</fullName>
        <ecNumber evidence="6">5.3.3.2</ecNumber>
    </recommendedName>
</protein>
<gene>
    <name evidence="17 18" type="primary">LOC115881989</name>
</gene>
<keyword evidence="9" id="KW-0152">Cholesterol biosynthesis</keyword>
<reference evidence="17 18" key="1">
    <citation type="submission" date="2025-04" db="UniProtKB">
        <authorList>
            <consortium name="RefSeq"/>
        </authorList>
    </citation>
    <scope>IDENTIFICATION</scope>
    <source>
        <tissue evidence="17 18">Gonads</tissue>
    </source>
</reference>
<dbReference type="GO" id="GO:0050992">
    <property type="term" value="P:dimethylallyl diphosphate biosynthetic process"/>
    <property type="evidence" value="ECO:0007669"/>
    <property type="project" value="UniProtKB-UniPathway"/>
</dbReference>
<evidence type="ECO:0000256" key="13">
    <source>
        <dbReference type="ARBA" id="ARBA00023229"/>
    </source>
</evidence>
<dbReference type="KEGG" id="soy:115881989"/>
<dbReference type="Proteomes" id="UP000504635">
    <property type="component" value="Unplaced"/>
</dbReference>
<evidence type="ECO:0000256" key="8">
    <source>
        <dbReference type="ARBA" id="ARBA00022723"/>
    </source>
</evidence>
<keyword evidence="16" id="KW-1185">Reference proteome</keyword>
<keyword evidence="11" id="KW-0752">Steroid biosynthesis</keyword>
<dbReference type="AlphaFoldDB" id="A0A6J2XY73"/>
<keyword evidence="7" id="KW-0444">Lipid biosynthesis</keyword>
<dbReference type="GO" id="GO:0009240">
    <property type="term" value="P:isopentenyl diphosphate biosynthetic process"/>
    <property type="evidence" value="ECO:0007669"/>
    <property type="project" value="TreeGrafter"/>
</dbReference>
<keyword evidence="8" id="KW-0479">Metal-binding</keyword>
<dbReference type="RefSeq" id="XP_030755619.1">
    <property type="nucleotide sequence ID" value="XM_030899759.1"/>
</dbReference>
<evidence type="ECO:0000256" key="10">
    <source>
        <dbReference type="ARBA" id="ARBA00022842"/>
    </source>
</evidence>
<dbReference type="FunFam" id="3.90.79.10:FF:000012">
    <property type="entry name" value="Isopentenyl-diphosphate Delta-isomerase 1"/>
    <property type="match status" value="1"/>
</dbReference>
<keyword evidence="13" id="KW-0414">Isoprene biosynthesis</keyword>
<dbReference type="EC" id="5.3.3.2" evidence="6"/>
<evidence type="ECO:0000313" key="17">
    <source>
        <dbReference type="RefSeq" id="XP_030755618.1"/>
    </source>
</evidence>
<dbReference type="GO" id="GO:0006695">
    <property type="term" value="P:cholesterol biosynthetic process"/>
    <property type="evidence" value="ECO:0007669"/>
    <property type="project" value="UniProtKB-KW"/>
</dbReference>
<dbReference type="CDD" id="cd02885">
    <property type="entry name" value="NUDIX_IPP_Isomerase"/>
    <property type="match status" value="1"/>
</dbReference>
<evidence type="ECO:0000256" key="2">
    <source>
        <dbReference type="ARBA" id="ARBA00001946"/>
    </source>
</evidence>
<feature type="domain" description="Nudix hydrolase" evidence="15">
    <location>
        <begin position="42"/>
        <end position="191"/>
    </location>
</feature>
<comment type="similarity">
    <text evidence="5">Belongs to the IPP isomerase type 1 family.</text>
</comment>
<dbReference type="Pfam" id="PF00293">
    <property type="entry name" value="NUDIX"/>
    <property type="match status" value="1"/>
</dbReference>
<dbReference type="GO" id="GO:0005737">
    <property type="term" value="C:cytoplasm"/>
    <property type="evidence" value="ECO:0007669"/>
    <property type="project" value="TreeGrafter"/>
</dbReference>
<evidence type="ECO:0000259" key="15">
    <source>
        <dbReference type="PROSITE" id="PS51462"/>
    </source>
</evidence>
<dbReference type="Gene3D" id="3.90.79.10">
    <property type="entry name" value="Nucleoside Triphosphate Pyrophosphohydrolase"/>
    <property type="match status" value="1"/>
</dbReference>
<dbReference type="NCBIfam" id="TIGR02150">
    <property type="entry name" value="IPP_isom_1"/>
    <property type="match status" value="1"/>
</dbReference>
<sequence length="226" mass="26298">MMDPTQEKYLEEKCLLVDNQDNVVGEATKRQCHLVSENGDILLHRAFSVFLFNSKGELLIQKRSHTKITYPNKYTNSCCSHPLADIAEEIESKDIVGIKKAALRKLNHELGIEPDKLSLDDLIYVTRIHYKDSGDGTFGEHEIDYIIFIKKDLDVKPNPNEVSDAIYVSLNRFDQFLSEVGDDELTPWFKMIFKKKLLALWWKNLDYIDKYMDHKNILKLDMNDNL</sequence>
<proteinExistence type="inferred from homology"/>
<keyword evidence="9" id="KW-0753">Steroid metabolism</keyword>
<dbReference type="PROSITE" id="PS51462">
    <property type="entry name" value="NUDIX"/>
    <property type="match status" value="1"/>
</dbReference>
<comment type="catalytic activity">
    <reaction evidence="1">
        <text>isopentenyl diphosphate = dimethylallyl diphosphate</text>
        <dbReference type="Rhea" id="RHEA:23284"/>
        <dbReference type="ChEBI" id="CHEBI:57623"/>
        <dbReference type="ChEBI" id="CHEBI:128769"/>
        <dbReference type="EC" id="5.3.3.2"/>
    </reaction>
</comment>
<keyword evidence="9" id="KW-0153">Cholesterol metabolism</keyword>
<dbReference type="InterPro" id="IPR015797">
    <property type="entry name" value="NUDIX_hydrolase-like_dom_sf"/>
</dbReference>
<keyword evidence="9" id="KW-1207">Sterol metabolism</keyword>
<comment type="cofactor">
    <cofactor evidence="2">
        <name>Mg(2+)</name>
        <dbReference type="ChEBI" id="CHEBI:18420"/>
    </cofactor>
</comment>
<evidence type="ECO:0000256" key="7">
    <source>
        <dbReference type="ARBA" id="ARBA00022516"/>
    </source>
</evidence>
<dbReference type="PIRSF" id="PIRSF018427">
    <property type="entry name" value="Isopntndiph_ism"/>
    <property type="match status" value="1"/>
</dbReference>
<evidence type="ECO:0000256" key="3">
    <source>
        <dbReference type="ARBA" id="ARBA00003951"/>
    </source>
</evidence>
<dbReference type="GeneID" id="115881989"/>
<organism evidence="16 18">
    <name type="scientific">Sitophilus oryzae</name>
    <name type="common">Rice weevil</name>
    <name type="synonym">Curculio oryzae</name>
    <dbReference type="NCBI Taxonomy" id="7048"/>
    <lineage>
        <taxon>Eukaryota</taxon>
        <taxon>Metazoa</taxon>
        <taxon>Ecdysozoa</taxon>
        <taxon>Arthropoda</taxon>
        <taxon>Hexapoda</taxon>
        <taxon>Insecta</taxon>
        <taxon>Pterygota</taxon>
        <taxon>Neoptera</taxon>
        <taxon>Endopterygota</taxon>
        <taxon>Coleoptera</taxon>
        <taxon>Polyphaga</taxon>
        <taxon>Cucujiformia</taxon>
        <taxon>Curculionidae</taxon>
        <taxon>Dryophthorinae</taxon>
        <taxon>Sitophilus</taxon>
    </lineage>
</organism>
<name>A0A6J2XY73_SITOR</name>
<evidence type="ECO:0000313" key="16">
    <source>
        <dbReference type="Proteomes" id="UP000504635"/>
    </source>
</evidence>
<comment type="pathway">
    <text evidence="4">Isoprenoid biosynthesis; dimethylallyl diphosphate biosynthesis; dimethylallyl diphosphate from isopentenyl diphosphate: step 1/1.</text>
</comment>
<evidence type="ECO:0000256" key="9">
    <source>
        <dbReference type="ARBA" id="ARBA00022778"/>
    </source>
</evidence>
<dbReference type="GO" id="GO:0004452">
    <property type="term" value="F:isopentenyl-diphosphate delta-isomerase activity"/>
    <property type="evidence" value="ECO:0007669"/>
    <property type="project" value="UniProtKB-EC"/>
</dbReference>
<evidence type="ECO:0000256" key="6">
    <source>
        <dbReference type="ARBA" id="ARBA00012057"/>
    </source>
</evidence>
<dbReference type="PANTHER" id="PTHR10885:SF0">
    <property type="entry name" value="ISOPENTENYL-DIPHOSPHATE DELTA-ISOMERASE"/>
    <property type="match status" value="1"/>
</dbReference>